<protein>
    <submittedName>
        <fullName evidence="1">Uncharacterized protein</fullName>
    </submittedName>
</protein>
<name>A0A7J6YJV1_TRYCR</name>
<dbReference type="Proteomes" id="UP000583944">
    <property type="component" value="Unassembled WGS sequence"/>
</dbReference>
<comment type="caution">
    <text evidence="1">The sequence shown here is derived from an EMBL/GenBank/DDBJ whole genome shotgun (WGS) entry which is preliminary data.</text>
</comment>
<accession>A0A7J6YJV1</accession>
<sequence length="1445" mass="159404">MPVPLKSFTKSKWLAFFAELTAKLAHHNVMVVMEGCEVIKRILVSRVSVAAFLEEGELLTHLVDIIAGEMLSSERRSGRPPLFMAEKLLFTQLETLSLFIDMMLALHADKNPYYCLLVLARAGAILMTLVKLLQRQHPRFFGIIGTMVKLLLSLPLGREVRGLPLNESQSVAFTCHLQQLQAAVAQHEEILQETLETLQALCFATDGPMRYCSHSLLNMAVHRLRRLKKRSKQGSSAGEASSARHDVGLNRTEYIPADNFMESSLRSHDATCLAADETKISINTAVDGEDAILEEVADVSIPEEEYTDCFDRLSKAGSHEEFLFMMNRLWCITVAAGDELQRRFTSLNFSRAFKRFLETMPSNQQDQVVFTSVLLWLSHMISGFHLRSETRDSIASVAGSSLIKIVLQDLNARDMLLPQRDASDLSTIDTSTHAASAVSTSRVNMSASSPMRCERPGGLVERPSISLVVLSFLLIAERACGPQEMGQWIRDAGLFALIESLIRNVERTKSALIDTPTTVDGALSDEVYLACAMASTRTEHTTLAALACKLLSSVIWNHYMVLNKLLAPETLQMLRSTIPLLMTIGIHNPTLTSAIESVSGSAIHHLPSCQRASRHTSLGECSLVALDACFWLMEFSRMDAVCLRDVIPMLPAVSRATRHSIHPPLRASVYRCLSRLCTSSAELMTILHEMPSVLSAAVNSVLEYTKTAPQWEAAAAAEWLAHVIRIASSDAKVEQNFDFIQTALPVKLLELASSNGITYATAAMLSLMTSLFEQQGRLAEFHQNTFSNVLLPYGKRSLECWLQLLLVATQTNEKLEHVSEAPIPAATTTKDALSRFLSGIEGISVQFSFVCSLAQGLLFLFASNTVVREQISDDVICDFIISVFALPSPDDIFDMLSSRFGVKVEQHRTLEDSYEAMLQWVMEFFSLWFTPASRAEKNPLSLPSTFFTHLCKVIRNNRLSQRIRAHVCSFVSGIVLVRCDALYEVLAASSGDLFVASLLVHPASSVSGMQCRLLSLFALANDKAHELGWVAAKVTELDGQVQALKKNGGVVGGDEMNSLAMTLSFVSSALAFSECRALSRDVRQSFCSSFRILLGYETTQRAAFQASAALARSNEGRRCLLHEVCSTGDPLSRSCFGRILGVTLGVLQSGEHLQLQKENNDAMKHVPLGEREALRAAVVMSGFDICATACGKGGVPFTHAVMKLKGVEHIESLFLKHERQRVPTPLGLFRLLAAISFQLEAQLAIVRRAELMTILIETAGSTNHTGTLSLLTLRNLCFNSTLKTQICQDSRILLTFKAALMATPSPQTGTHENSSPKPKDCMKIVLSSQNEVGEKRASLQTFLEERMSWQSRNSECVSSIDDSLGDLDIFRRQELAVTAFWSLMYDNQRGKSYVRGVFNHSPTVNINKLLTTCSDLTVCAPDFAKYSEKMSEAIGNIKFLGKGAI</sequence>
<evidence type="ECO:0000313" key="2">
    <source>
        <dbReference type="Proteomes" id="UP000583944"/>
    </source>
</evidence>
<proteinExistence type="predicted"/>
<evidence type="ECO:0000313" key="1">
    <source>
        <dbReference type="EMBL" id="KAF5226753.1"/>
    </source>
</evidence>
<dbReference type="VEuPathDB" id="TriTrypDB:ECC02_000254"/>
<dbReference type="SUPFAM" id="SSF48371">
    <property type="entry name" value="ARM repeat"/>
    <property type="match status" value="1"/>
</dbReference>
<gene>
    <name evidence="1" type="ORF">ECC02_000254</name>
</gene>
<dbReference type="InterPro" id="IPR016024">
    <property type="entry name" value="ARM-type_fold"/>
</dbReference>
<organism evidence="1 2">
    <name type="scientific">Trypanosoma cruzi</name>
    <dbReference type="NCBI Taxonomy" id="5693"/>
    <lineage>
        <taxon>Eukaryota</taxon>
        <taxon>Discoba</taxon>
        <taxon>Euglenozoa</taxon>
        <taxon>Kinetoplastea</taxon>
        <taxon>Metakinetoplastina</taxon>
        <taxon>Trypanosomatida</taxon>
        <taxon>Trypanosomatidae</taxon>
        <taxon>Trypanosoma</taxon>
        <taxon>Schizotrypanum</taxon>
    </lineage>
</organism>
<dbReference type="VEuPathDB" id="TriTrypDB:BCY84_00945"/>
<reference evidence="1 2" key="1">
    <citation type="journal article" date="2019" name="Genome Biol. Evol.">
        <title>Nanopore Sequencing Significantly Improves Genome Assembly of the Protozoan Parasite Trypanosoma cruzi.</title>
        <authorList>
            <person name="Diaz-Viraque F."/>
            <person name="Pita S."/>
            <person name="Greif G."/>
            <person name="de Souza R.C.M."/>
            <person name="Iraola G."/>
            <person name="Robello C."/>
        </authorList>
    </citation>
    <scope>NUCLEOTIDE SEQUENCE [LARGE SCALE GENOMIC DNA]</scope>
    <source>
        <strain evidence="1 2">Berenice</strain>
    </source>
</reference>
<dbReference type="EMBL" id="JABDHM010000001">
    <property type="protein sequence ID" value="KAF5226753.1"/>
    <property type="molecule type" value="Genomic_DNA"/>
</dbReference>